<evidence type="ECO:0000313" key="1">
    <source>
        <dbReference type="EMBL" id="MCI4387665.1"/>
    </source>
</evidence>
<comment type="caution">
    <text evidence="1">The sequence shown here is derived from an EMBL/GenBank/DDBJ whole genome shotgun (WGS) entry which is preliminary data.</text>
</comment>
<gene>
    <name evidence="1" type="ORF">PGIGA_G00076830</name>
</gene>
<organism evidence="1 2">
    <name type="scientific">Pangasianodon gigas</name>
    <name type="common">Mekong giant catfish</name>
    <name type="synonym">Pangasius gigas</name>
    <dbReference type="NCBI Taxonomy" id="30993"/>
    <lineage>
        <taxon>Eukaryota</taxon>
        <taxon>Metazoa</taxon>
        <taxon>Chordata</taxon>
        <taxon>Craniata</taxon>
        <taxon>Vertebrata</taxon>
        <taxon>Euteleostomi</taxon>
        <taxon>Actinopterygii</taxon>
        <taxon>Neopterygii</taxon>
        <taxon>Teleostei</taxon>
        <taxon>Ostariophysi</taxon>
        <taxon>Siluriformes</taxon>
        <taxon>Pangasiidae</taxon>
        <taxon>Pangasianodon</taxon>
    </lineage>
</organism>
<name>A0ACC5X969_PANGG</name>
<reference evidence="1 2" key="1">
    <citation type="journal article" date="2022" name="bioRxiv">
        <title>An ancient truncated duplication of the anti-Mullerian hormone receptor type 2 gene is a potential conserved master sex determinant in the Pangasiidae catfish family.</title>
        <authorList>
            <person name="Wen M."/>
            <person name="Pan Q."/>
            <person name="Jouanno E."/>
            <person name="Montfort J."/>
            <person name="Zahm M."/>
            <person name="Cabau C."/>
            <person name="Klopp C."/>
            <person name="Iampietro C."/>
            <person name="Roques C."/>
            <person name="Bouchez O."/>
            <person name="Castinel A."/>
            <person name="Donnadieu C."/>
            <person name="Parrinello H."/>
            <person name="Poncet C."/>
            <person name="Belmonte E."/>
            <person name="Gautier V."/>
            <person name="Avarre J.-C."/>
            <person name="Dugue R."/>
            <person name="Gustiano R."/>
            <person name="Ha T.T.T."/>
            <person name="Campet M."/>
            <person name="Sriphairoj K."/>
            <person name="Ribolli J."/>
            <person name="de Almeida F.L."/>
            <person name="Desvignes T."/>
            <person name="Postlethwait J.H."/>
            <person name="Bucao C.F."/>
            <person name="Robinson-Rechavi M."/>
            <person name="Bobe J."/>
            <person name="Herpin A."/>
            <person name="Guiguen Y."/>
        </authorList>
    </citation>
    <scope>NUCLEOTIDE SEQUENCE [LARGE SCALE GENOMIC DNA]</scope>
    <source>
        <strain evidence="1">YG-Dec2019</strain>
    </source>
</reference>
<protein>
    <submittedName>
        <fullName evidence="1">Uncharacterized protein</fullName>
    </submittedName>
</protein>
<sequence>MRLRRRVSPLKLAVLGGVLFMLVLVVLQRDVSGGIQEPWFEDLSNRKERMLELVRGAVNNLAFQIPGQPGTPQLPAGGEVDKNCPSGFYTQAELKPWLERPPEEPHSQGAGGSAFQKDNLTPDEKKEKEEGMTRHCFNQFASDRISLHRSLGEDTRPPECVERKFRRCPPLPTTSVIIVFHNEAWSTLLRTVYSVLHTAPAILLREIILVDDASTAGGCGVYQERR</sequence>
<keyword evidence="2" id="KW-1185">Reference proteome</keyword>
<proteinExistence type="predicted"/>
<accession>A0ACC5X969</accession>
<evidence type="ECO:0000313" key="2">
    <source>
        <dbReference type="Proteomes" id="UP000829447"/>
    </source>
</evidence>
<dbReference type="Proteomes" id="UP000829447">
    <property type="component" value="Linkage Group LG16"/>
</dbReference>
<dbReference type="EMBL" id="CM040469">
    <property type="protein sequence ID" value="MCI4387665.1"/>
    <property type="molecule type" value="Genomic_DNA"/>
</dbReference>